<evidence type="ECO:0000256" key="6">
    <source>
        <dbReference type="ARBA" id="ARBA00023136"/>
    </source>
</evidence>
<evidence type="ECO:0000256" key="1">
    <source>
        <dbReference type="ARBA" id="ARBA00004651"/>
    </source>
</evidence>
<dbReference type="OrthoDB" id="5393513at2"/>
<feature type="transmembrane region" description="Helical" evidence="7">
    <location>
        <begin position="134"/>
        <end position="154"/>
    </location>
</feature>
<evidence type="ECO:0000256" key="5">
    <source>
        <dbReference type="ARBA" id="ARBA00022989"/>
    </source>
</evidence>
<dbReference type="GO" id="GO:0005886">
    <property type="term" value="C:plasma membrane"/>
    <property type="evidence" value="ECO:0007669"/>
    <property type="project" value="UniProtKB-SubCell"/>
</dbReference>
<gene>
    <name evidence="8" type="ORF">IDSA_07265</name>
</gene>
<feature type="transmembrane region" description="Helical" evidence="7">
    <location>
        <begin position="229"/>
        <end position="252"/>
    </location>
</feature>
<comment type="subcellular location">
    <subcellularLocation>
        <location evidence="1">Cell membrane</location>
        <topology evidence="1">Multi-pass membrane protein</topology>
    </subcellularLocation>
</comment>
<comment type="similarity">
    <text evidence="2">Belongs to the UPF0324 family.</text>
</comment>
<dbReference type="STRING" id="435908.IDSA_07265"/>
<evidence type="ECO:0000313" key="8">
    <source>
        <dbReference type="EMBL" id="KFZ30868.1"/>
    </source>
</evidence>
<organism evidence="8 9">
    <name type="scientific">Pseudidiomarina salinarum</name>
    <dbReference type="NCBI Taxonomy" id="435908"/>
    <lineage>
        <taxon>Bacteria</taxon>
        <taxon>Pseudomonadati</taxon>
        <taxon>Pseudomonadota</taxon>
        <taxon>Gammaproteobacteria</taxon>
        <taxon>Alteromonadales</taxon>
        <taxon>Idiomarinaceae</taxon>
        <taxon>Pseudidiomarina</taxon>
    </lineage>
</organism>
<evidence type="ECO:0000256" key="3">
    <source>
        <dbReference type="ARBA" id="ARBA00022475"/>
    </source>
</evidence>
<feature type="transmembrane region" description="Helical" evidence="7">
    <location>
        <begin position="51"/>
        <end position="69"/>
    </location>
</feature>
<sequence>MSIRHLAFWLAALLCLTPLISAPLALIIGFALAAGGLVPAAVQPALTVKKLLAVAIIALGFGVQFDAALQATADNLGLMLVSVTLTLVMALVIARWLRLDYTTAHLIGSGSAICGGSAIAAVGPAMRARADQMAIALACVFALNAVALLVFPVIGRWLTLDSYTFGVWAAIAIHDTSSVVGAAQAYSDDALVTATTVKLARALLIVPLVLLTSMIALRRDPVQGASSGLPGIPLFIFGYLAAIAIATLFPAGAPLYDLLFSGGKQLLVLCLFLVGCSITPARLRAAGAKPMLLAVLLWLFISIGSLLWLLNR</sequence>
<keyword evidence="5 7" id="KW-1133">Transmembrane helix</keyword>
<dbReference type="PANTHER" id="PTHR30106:SF1">
    <property type="entry name" value="UPF0324 MEMBRANE PROTEIN FN0533"/>
    <property type="match status" value="1"/>
</dbReference>
<keyword evidence="6 7" id="KW-0472">Membrane</keyword>
<evidence type="ECO:0000256" key="7">
    <source>
        <dbReference type="SAM" id="Phobius"/>
    </source>
</evidence>
<dbReference type="eggNOG" id="COG2855">
    <property type="taxonomic scope" value="Bacteria"/>
</dbReference>
<evidence type="ECO:0000313" key="9">
    <source>
        <dbReference type="Proteomes" id="UP000054363"/>
    </source>
</evidence>
<feature type="transmembrane region" description="Helical" evidence="7">
    <location>
        <begin position="76"/>
        <end position="97"/>
    </location>
</feature>
<feature type="transmembrane region" description="Helical" evidence="7">
    <location>
        <begin position="199"/>
        <end position="217"/>
    </location>
</feature>
<dbReference type="Proteomes" id="UP000054363">
    <property type="component" value="Unassembled WGS sequence"/>
</dbReference>
<keyword evidence="3" id="KW-1003">Cell membrane</keyword>
<protein>
    <submittedName>
        <fullName evidence="8">Membrane protein</fullName>
    </submittedName>
</protein>
<dbReference type="Pfam" id="PF03601">
    <property type="entry name" value="Cons_hypoth698"/>
    <property type="match status" value="1"/>
</dbReference>
<keyword evidence="4 7" id="KW-0812">Transmembrane</keyword>
<dbReference type="InterPro" id="IPR018383">
    <property type="entry name" value="UPF0324_pro"/>
</dbReference>
<feature type="transmembrane region" description="Helical" evidence="7">
    <location>
        <begin position="258"/>
        <end position="279"/>
    </location>
</feature>
<name>A0A094L7X5_9GAMM</name>
<reference evidence="8 9" key="1">
    <citation type="submission" date="2014-06" db="EMBL/GenBank/DDBJ databases">
        <title>The draft genome sequence of Idiomarina salinarum ISL-52.</title>
        <authorList>
            <person name="Du J."/>
            <person name="Shao Z."/>
        </authorList>
    </citation>
    <scope>NUCLEOTIDE SEQUENCE [LARGE SCALE GENOMIC DNA]</scope>
    <source>
        <strain evidence="8 9">ISL-52</strain>
    </source>
</reference>
<keyword evidence="9" id="KW-1185">Reference proteome</keyword>
<feature type="transmembrane region" description="Helical" evidence="7">
    <location>
        <begin position="291"/>
        <end position="310"/>
    </location>
</feature>
<dbReference type="PANTHER" id="PTHR30106">
    <property type="entry name" value="INNER MEMBRANE PROTEIN YEIH-RELATED"/>
    <property type="match status" value="1"/>
</dbReference>
<accession>A0A094L7X5</accession>
<dbReference type="AlphaFoldDB" id="A0A094L7X5"/>
<feature type="transmembrane region" description="Helical" evidence="7">
    <location>
        <begin position="103"/>
        <end position="122"/>
    </location>
</feature>
<dbReference type="EMBL" id="JPER01000003">
    <property type="protein sequence ID" value="KFZ30868.1"/>
    <property type="molecule type" value="Genomic_DNA"/>
</dbReference>
<evidence type="ECO:0000256" key="4">
    <source>
        <dbReference type="ARBA" id="ARBA00022692"/>
    </source>
</evidence>
<comment type="caution">
    <text evidence="8">The sequence shown here is derived from an EMBL/GenBank/DDBJ whole genome shotgun (WGS) entry which is preliminary data.</text>
</comment>
<evidence type="ECO:0000256" key="2">
    <source>
        <dbReference type="ARBA" id="ARBA00007977"/>
    </source>
</evidence>
<proteinExistence type="inferred from homology"/>
<dbReference type="RefSeq" id="WP_034775388.1">
    <property type="nucleotide sequence ID" value="NZ_JPER01000003.1"/>
</dbReference>